<name>A0A6J5CXQ6_9BURK</name>
<evidence type="ECO:0000256" key="6">
    <source>
        <dbReference type="ARBA" id="ARBA00023098"/>
    </source>
</evidence>
<dbReference type="PANTHER" id="PTHR30309">
    <property type="entry name" value="INNER MEMBRANE PROTEIN YGIH"/>
    <property type="match status" value="1"/>
</dbReference>
<dbReference type="PANTHER" id="PTHR30309:SF0">
    <property type="entry name" value="GLYCEROL-3-PHOSPHATE ACYLTRANSFERASE-RELATED"/>
    <property type="match status" value="1"/>
</dbReference>
<evidence type="ECO:0000256" key="1">
    <source>
        <dbReference type="ARBA" id="ARBA00022475"/>
    </source>
</evidence>
<dbReference type="GO" id="GO:0008654">
    <property type="term" value="P:phospholipid biosynthetic process"/>
    <property type="evidence" value="ECO:0007669"/>
    <property type="project" value="UniProtKB-UniRule"/>
</dbReference>
<evidence type="ECO:0000256" key="7">
    <source>
        <dbReference type="ARBA" id="ARBA00023136"/>
    </source>
</evidence>
<evidence type="ECO:0000313" key="13">
    <source>
        <dbReference type="Proteomes" id="UP000494363"/>
    </source>
</evidence>
<comment type="subunit">
    <text evidence="10">Probably interacts with PlsX.</text>
</comment>
<keyword evidence="13" id="KW-1185">Reference proteome</keyword>
<feature type="transmembrane region" description="Helical" evidence="10">
    <location>
        <begin position="84"/>
        <end position="104"/>
    </location>
</feature>
<gene>
    <name evidence="10 12" type="primary">plsY</name>
    <name evidence="12" type="ORF">LMG29542_00294</name>
</gene>
<evidence type="ECO:0000256" key="5">
    <source>
        <dbReference type="ARBA" id="ARBA00022989"/>
    </source>
</evidence>
<evidence type="ECO:0000313" key="12">
    <source>
        <dbReference type="EMBL" id="CAB3746778.1"/>
    </source>
</evidence>
<comment type="similarity">
    <text evidence="10">Belongs to the PlsY family.</text>
</comment>
<keyword evidence="1 10" id="KW-1003">Cell membrane</keyword>
<evidence type="ECO:0000256" key="2">
    <source>
        <dbReference type="ARBA" id="ARBA00022516"/>
    </source>
</evidence>
<comment type="pathway">
    <text evidence="10">Lipid metabolism; phospholipid metabolism.</text>
</comment>
<evidence type="ECO:0000256" key="9">
    <source>
        <dbReference type="ARBA" id="ARBA00023264"/>
    </source>
</evidence>
<dbReference type="EC" id="2.3.1.275" evidence="10"/>
<comment type="subcellular location">
    <subcellularLocation>
        <location evidence="10">Cell membrane</location>
        <topology evidence="10">Multi-pass membrane protein</topology>
    </subcellularLocation>
</comment>
<evidence type="ECO:0000256" key="11">
    <source>
        <dbReference type="SAM" id="MobiDB-lite"/>
    </source>
</evidence>
<feature type="transmembrane region" description="Helical" evidence="10">
    <location>
        <begin position="6"/>
        <end position="29"/>
    </location>
</feature>
<keyword evidence="7 10" id="KW-0472">Membrane</keyword>
<accession>A0A6J5CXQ6</accession>
<feature type="compositionally biased region" description="Gly residues" evidence="11">
    <location>
        <begin position="204"/>
        <end position="216"/>
    </location>
</feature>
<dbReference type="Pfam" id="PF02660">
    <property type="entry name" value="G3P_acyltransf"/>
    <property type="match status" value="1"/>
</dbReference>
<dbReference type="NCBIfam" id="TIGR00023">
    <property type="entry name" value="glycerol-3-phosphate 1-O-acyltransferase PlsY"/>
    <property type="match status" value="1"/>
</dbReference>
<keyword evidence="4 10" id="KW-0812">Transmembrane</keyword>
<keyword evidence="9 10" id="KW-1208">Phospholipid metabolism</keyword>
<keyword evidence="8 10" id="KW-0594">Phospholipid biosynthesis</keyword>
<keyword evidence="3 10" id="KW-0808">Transferase</keyword>
<dbReference type="SMART" id="SM01207">
    <property type="entry name" value="G3P_acyltransf"/>
    <property type="match status" value="1"/>
</dbReference>
<dbReference type="EMBL" id="CADIKH010000001">
    <property type="protein sequence ID" value="CAB3746778.1"/>
    <property type="molecule type" value="Genomic_DNA"/>
</dbReference>
<dbReference type="UniPathway" id="UPA00085"/>
<keyword evidence="2 10" id="KW-0444">Lipid biosynthesis</keyword>
<evidence type="ECO:0000256" key="4">
    <source>
        <dbReference type="ARBA" id="ARBA00022692"/>
    </source>
</evidence>
<dbReference type="InterPro" id="IPR003811">
    <property type="entry name" value="G3P_acylTferase_PlsY"/>
</dbReference>
<protein>
    <recommendedName>
        <fullName evidence="10">Glycerol-3-phosphate acyltransferase</fullName>
    </recommendedName>
    <alternativeName>
        <fullName evidence="10">Acyl-PO4 G3P acyltransferase</fullName>
    </alternativeName>
    <alternativeName>
        <fullName evidence="10">Acyl-phosphate--glycerol-3-phosphate acyltransferase</fullName>
    </alternativeName>
    <alternativeName>
        <fullName evidence="10">G3P acyltransferase</fullName>
        <shortName evidence="10">GPAT</shortName>
        <ecNumber evidence="10">2.3.1.275</ecNumber>
    </alternativeName>
    <alternativeName>
        <fullName evidence="10">Lysophosphatidic acid synthase</fullName>
        <shortName evidence="10">LPA synthase</shortName>
    </alternativeName>
</protein>
<evidence type="ECO:0000256" key="10">
    <source>
        <dbReference type="HAMAP-Rule" id="MF_01043"/>
    </source>
</evidence>
<dbReference type="AlphaFoldDB" id="A0A6J5CXQ6"/>
<keyword evidence="6 10" id="KW-0443">Lipid metabolism</keyword>
<feature type="region of interest" description="Disordered" evidence="11">
    <location>
        <begin position="197"/>
        <end position="216"/>
    </location>
</feature>
<reference evidence="12 13" key="1">
    <citation type="submission" date="2020-04" db="EMBL/GenBank/DDBJ databases">
        <authorList>
            <person name="De Canck E."/>
        </authorList>
    </citation>
    <scope>NUCLEOTIDE SEQUENCE [LARGE SCALE GENOMIC DNA]</scope>
    <source>
        <strain evidence="12 13">LMG 29542</strain>
    </source>
</reference>
<keyword evidence="5 10" id="KW-1133">Transmembrane helix</keyword>
<dbReference type="GO" id="GO:0005886">
    <property type="term" value="C:plasma membrane"/>
    <property type="evidence" value="ECO:0007669"/>
    <property type="project" value="UniProtKB-SubCell"/>
</dbReference>
<proteinExistence type="inferred from homology"/>
<comment type="function">
    <text evidence="10">Catalyzes the transfer of an acyl group from acyl-phosphate (acyl-PO(4)) to glycerol-3-phosphate (G3P) to form lysophosphatidic acid (LPA). This enzyme utilizes acyl-phosphate as fatty acyl donor, but not acyl-CoA or acyl-ACP.</text>
</comment>
<feature type="transmembrane region" description="Helical" evidence="10">
    <location>
        <begin position="159"/>
        <end position="179"/>
    </location>
</feature>
<comment type="catalytic activity">
    <reaction evidence="10">
        <text>an acyl phosphate + sn-glycerol 3-phosphate = a 1-acyl-sn-glycero-3-phosphate + phosphate</text>
        <dbReference type="Rhea" id="RHEA:34075"/>
        <dbReference type="ChEBI" id="CHEBI:43474"/>
        <dbReference type="ChEBI" id="CHEBI:57597"/>
        <dbReference type="ChEBI" id="CHEBI:57970"/>
        <dbReference type="ChEBI" id="CHEBI:59918"/>
        <dbReference type="EC" id="2.3.1.275"/>
    </reaction>
</comment>
<dbReference type="GO" id="GO:0043772">
    <property type="term" value="F:acyl-phosphate glycerol-3-phosphate acyltransferase activity"/>
    <property type="evidence" value="ECO:0007669"/>
    <property type="project" value="UniProtKB-UniRule"/>
</dbReference>
<dbReference type="HAMAP" id="MF_01043">
    <property type="entry name" value="PlsY"/>
    <property type="match status" value="1"/>
</dbReference>
<dbReference type="RefSeq" id="WP_175224406.1">
    <property type="nucleotide sequence ID" value="NZ_CADIKH010000001.1"/>
</dbReference>
<evidence type="ECO:0000256" key="8">
    <source>
        <dbReference type="ARBA" id="ARBA00023209"/>
    </source>
</evidence>
<feature type="transmembrane region" description="Helical" evidence="10">
    <location>
        <begin position="116"/>
        <end position="139"/>
    </location>
</feature>
<organism evidence="12 13">
    <name type="scientific">Paraburkholderia humisilvae</name>
    <dbReference type="NCBI Taxonomy" id="627669"/>
    <lineage>
        <taxon>Bacteria</taxon>
        <taxon>Pseudomonadati</taxon>
        <taxon>Pseudomonadota</taxon>
        <taxon>Betaproteobacteria</taxon>
        <taxon>Burkholderiales</taxon>
        <taxon>Burkholderiaceae</taxon>
        <taxon>Paraburkholderia</taxon>
    </lineage>
</organism>
<dbReference type="Proteomes" id="UP000494363">
    <property type="component" value="Unassembled WGS sequence"/>
</dbReference>
<evidence type="ECO:0000256" key="3">
    <source>
        <dbReference type="ARBA" id="ARBA00022679"/>
    </source>
</evidence>
<keyword evidence="12" id="KW-0012">Acyltransferase</keyword>
<sequence length="216" mass="22477">MENLIVAVVSYLIGSVSFAVIVSAAMGLADPRSYGSGNPGATNVLRTGNRKAAVLTLIGDALKGWVPVWFVGHFGARYGLDDTSIAIAAIAVFLGHLYPVFFRFKGGKGVATAAGVLLAINPVLGGATLMTWLIVAFFMRYSSLAAICAAIFAPLFDGFLFGPNVIALSIVAMSALLIWRHRGNIAKLVAGQESRIGEKKKEAGGGTAGGTGHRKP</sequence>